<gene>
    <name evidence="1" type="ORF">FOF46_05105</name>
</gene>
<evidence type="ECO:0000313" key="1">
    <source>
        <dbReference type="EMBL" id="TSE10416.1"/>
    </source>
</evidence>
<accession>A0A554VPL0</accession>
<name>A0A554VPL0_9FLAO</name>
<dbReference type="Proteomes" id="UP000318833">
    <property type="component" value="Unassembled WGS sequence"/>
</dbReference>
<reference evidence="1 2" key="1">
    <citation type="submission" date="2019-07" db="EMBL/GenBank/DDBJ databases">
        <title>The draft genome sequence of Aquimarina algiphila M91.</title>
        <authorList>
            <person name="Meng X."/>
        </authorList>
    </citation>
    <scope>NUCLEOTIDE SEQUENCE [LARGE SCALE GENOMIC DNA]</scope>
    <source>
        <strain evidence="1 2">M91</strain>
    </source>
</reference>
<comment type="caution">
    <text evidence="1">The sequence shown here is derived from an EMBL/GenBank/DDBJ whole genome shotgun (WGS) entry which is preliminary data.</text>
</comment>
<dbReference type="EMBL" id="VLNR01000007">
    <property type="protein sequence ID" value="TSE10416.1"/>
    <property type="molecule type" value="Genomic_DNA"/>
</dbReference>
<proteinExistence type="predicted"/>
<keyword evidence="2" id="KW-1185">Reference proteome</keyword>
<protein>
    <submittedName>
        <fullName evidence="1">Uncharacterized protein</fullName>
    </submittedName>
</protein>
<sequence>MKPYDNIIRQLFFDINVNGNTSSVSLSEDVTQYCTTELCNAIEKKIQKYYSDEYVFIDSLEIDLGNISFTNWENVLKERLDFALQEQLKKSFLLQKDSKTISSFSTNTSHKPEHILADKISRIVGTNKVDKPSQLSRKKNHIDVLENAFMFYFEKGYFPWWFDLNVLPQIGKKYIHQLDVKKTKKLVSILQKTPNTRIRFLTTFQDEEIAFVLSTMGVSKEIPLDHSPLYKVFEKTVFQKDQEKEFRIVFWETIIIHHDLINKTVKKPEIQFLKYLFSNTCFKKKKFLRSFRSDKIVHFFLNEIQGIWPQVPISKFKEEIALILLKDNETENVKIDLSSAHFTNPNTNRNVKTSEQEKTTDNLYRANREEEYLSEERKEQNNIPESTLRIEEEEGVYVHYAGITLLYPFLGSFFKNLSLLENNNWKTESSAQKAIRLLTFLSTGNMGYIEYECVLFKHLCGLPWDTVMDHRIELNSFELNEARSLLKSVIQHWDALKNTSVDGLREGFINRSGKLLKTETGWQLYVEQKAQDILLQHLPWGIGMVKFPWMKELLQINWI</sequence>
<dbReference type="AlphaFoldDB" id="A0A554VPL0"/>
<dbReference type="RefSeq" id="WP_143915696.1">
    <property type="nucleotide sequence ID" value="NZ_CANMIK010000001.1"/>
</dbReference>
<evidence type="ECO:0000313" key="2">
    <source>
        <dbReference type="Proteomes" id="UP000318833"/>
    </source>
</evidence>
<dbReference type="Pfam" id="PF19268">
    <property type="entry name" value="CIS_TMP"/>
    <property type="match status" value="1"/>
</dbReference>
<dbReference type="InterPro" id="IPR045538">
    <property type="entry name" value="CIS_TMP"/>
</dbReference>
<dbReference type="OrthoDB" id="1488184at2"/>
<organism evidence="1 2">
    <name type="scientific">Aquimarina algiphila</name>
    <dbReference type="NCBI Taxonomy" id="2047982"/>
    <lineage>
        <taxon>Bacteria</taxon>
        <taxon>Pseudomonadati</taxon>
        <taxon>Bacteroidota</taxon>
        <taxon>Flavobacteriia</taxon>
        <taxon>Flavobacteriales</taxon>
        <taxon>Flavobacteriaceae</taxon>
        <taxon>Aquimarina</taxon>
    </lineage>
</organism>